<sequence>MTEDVRFRPDALDLSQPSGDVGAALASLRHQKGITGEALGLLVGFSQAKISKIERGVLRASPKDAEKIAAALDASADLVAKLVEWAEQAYGDGGNRRAPSRRGTASQQEVFAEEGTAAHVREFQPIAVPGLLQISEYARRVINGYHAIMTTDPSALWAETATMVSLRIQRQERLYDVSKNFEFLLMEAVLANRFASPGSMLAQVDRIEQASRLPNVTIRIVPQTAELGLPPLHGFQLFDDDMVITEAVDSTIFRDRRSVEFYTHFYNAYVERTVADLTPILEHYKALYASLALPRDD</sequence>
<dbReference type="RefSeq" id="WP_076819800.1">
    <property type="nucleotide sequence ID" value="NZ_MOMC01000052.1"/>
</dbReference>
<protein>
    <submittedName>
        <fullName evidence="2">Transcriptional regulator</fullName>
    </submittedName>
</protein>
<dbReference type="EMBL" id="MOMC01000052">
    <property type="protein sequence ID" value="ONH26217.1"/>
    <property type="molecule type" value="Genomic_DNA"/>
</dbReference>
<dbReference type="CDD" id="cd00093">
    <property type="entry name" value="HTH_XRE"/>
    <property type="match status" value="1"/>
</dbReference>
<comment type="caution">
    <text evidence="2">The sequence shown here is derived from an EMBL/GenBank/DDBJ whole genome shotgun (WGS) entry which is preliminary data.</text>
</comment>
<dbReference type="Pfam" id="PF13560">
    <property type="entry name" value="HTH_31"/>
    <property type="match status" value="1"/>
</dbReference>
<dbReference type="InterPro" id="IPR001387">
    <property type="entry name" value="Cro/C1-type_HTH"/>
</dbReference>
<dbReference type="Proteomes" id="UP000188929">
    <property type="component" value="Unassembled WGS sequence"/>
</dbReference>
<evidence type="ECO:0000259" key="1">
    <source>
        <dbReference type="PROSITE" id="PS50943"/>
    </source>
</evidence>
<reference evidence="3" key="1">
    <citation type="submission" date="2016-10" db="EMBL/GenBank/DDBJ databases">
        <title>Frankia sp. NRRL B-16386 Genome sequencing.</title>
        <authorList>
            <person name="Ghodhbane-Gtari F."/>
            <person name="Swanson E."/>
            <person name="Gueddou A."/>
            <person name="Hezbri K."/>
            <person name="Ktari K."/>
            <person name="Nouioui I."/>
            <person name="Morris K."/>
            <person name="Simpson S."/>
            <person name="Abebe-Akele F."/>
            <person name="Thomas K."/>
            <person name="Gtari M."/>
            <person name="Tisa L.S."/>
        </authorList>
    </citation>
    <scope>NUCLEOTIDE SEQUENCE [LARGE SCALE GENOMIC DNA]</scope>
    <source>
        <strain evidence="3">NRRL B-16386</strain>
    </source>
</reference>
<dbReference type="PROSITE" id="PS50943">
    <property type="entry name" value="HTH_CROC1"/>
    <property type="match status" value="1"/>
</dbReference>
<feature type="domain" description="HTH cro/C1-type" evidence="1">
    <location>
        <begin position="25"/>
        <end position="79"/>
    </location>
</feature>
<dbReference type="Gene3D" id="1.10.260.40">
    <property type="entry name" value="lambda repressor-like DNA-binding domains"/>
    <property type="match status" value="1"/>
</dbReference>
<proteinExistence type="predicted"/>
<name>A0A1V2I5B7_9ACTN</name>
<dbReference type="STRING" id="1834516.BL253_25105"/>
<dbReference type="Pfam" id="PF19054">
    <property type="entry name" value="DUF5753"/>
    <property type="match status" value="1"/>
</dbReference>
<evidence type="ECO:0000313" key="2">
    <source>
        <dbReference type="EMBL" id="ONH26217.1"/>
    </source>
</evidence>
<dbReference type="SUPFAM" id="SSF47413">
    <property type="entry name" value="lambda repressor-like DNA-binding domains"/>
    <property type="match status" value="1"/>
</dbReference>
<dbReference type="InterPro" id="IPR010982">
    <property type="entry name" value="Lambda_DNA-bd_dom_sf"/>
</dbReference>
<dbReference type="OrthoDB" id="4966777at2"/>
<dbReference type="GO" id="GO:0003677">
    <property type="term" value="F:DNA binding"/>
    <property type="evidence" value="ECO:0007669"/>
    <property type="project" value="InterPro"/>
</dbReference>
<dbReference type="AlphaFoldDB" id="A0A1V2I5B7"/>
<accession>A0A1V2I5B7</accession>
<dbReference type="InterPro" id="IPR043917">
    <property type="entry name" value="DUF5753"/>
</dbReference>
<dbReference type="SMART" id="SM00530">
    <property type="entry name" value="HTH_XRE"/>
    <property type="match status" value="1"/>
</dbReference>
<organism evidence="2 3">
    <name type="scientific">Pseudofrankia asymbiotica</name>
    <dbReference type="NCBI Taxonomy" id="1834516"/>
    <lineage>
        <taxon>Bacteria</taxon>
        <taxon>Bacillati</taxon>
        <taxon>Actinomycetota</taxon>
        <taxon>Actinomycetes</taxon>
        <taxon>Frankiales</taxon>
        <taxon>Frankiaceae</taxon>
        <taxon>Pseudofrankia</taxon>
    </lineage>
</organism>
<gene>
    <name evidence="2" type="ORF">BL253_25105</name>
</gene>
<evidence type="ECO:0000313" key="3">
    <source>
        <dbReference type="Proteomes" id="UP000188929"/>
    </source>
</evidence>
<keyword evidence="3" id="KW-1185">Reference proteome</keyword>